<feature type="transmembrane region" description="Helical" evidence="1">
    <location>
        <begin position="146"/>
        <end position="168"/>
    </location>
</feature>
<sequence length="246" mass="27604">MLEVYLALLTSLGGLYIASIFNSTDGRKNMIAQSLQLHADKTILVLIALMVVYAILSILQIVNLAQYISGSSKFVPKTYFSLVLAGYAAIILYLFLKIVFSLHKNSIKFLTPQFNQTNIILVMGLAVIWMYLNTLNQHFSTIANHIAISLNGLFIISAVMSVYIIYLLSKYYSMLVKGMILEHMDFYSHFLKLTLAITLFSFAMLSRETQGCELVICNTLIAGHAIIMNHTISELGRSIKRTLGMR</sequence>
<keyword evidence="1" id="KW-1133">Transmembrane helix</keyword>
<dbReference type="STRING" id="565033.GACE_2260"/>
<dbReference type="eggNOG" id="ENOG502N58H">
    <property type="taxonomic scope" value="Archaea"/>
</dbReference>
<dbReference type="GeneID" id="24798821"/>
<feature type="transmembrane region" description="Helical" evidence="1">
    <location>
        <begin position="6"/>
        <end position="22"/>
    </location>
</feature>
<feature type="transmembrane region" description="Helical" evidence="1">
    <location>
        <begin position="117"/>
        <end position="134"/>
    </location>
</feature>
<dbReference type="Proteomes" id="UP000030624">
    <property type="component" value="Chromosome"/>
</dbReference>
<protein>
    <submittedName>
        <fullName evidence="2">Uncharacterized protein</fullName>
    </submittedName>
</protein>
<feature type="transmembrane region" description="Helical" evidence="1">
    <location>
        <begin position="78"/>
        <end position="96"/>
    </location>
</feature>
<keyword evidence="1" id="KW-0472">Membrane</keyword>
<dbReference type="EMBL" id="CP009552">
    <property type="protein sequence ID" value="AIY91281.1"/>
    <property type="molecule type" value="Genomic_DNA"/>
</dbReference>
<evidence type="ECO:0000313" key="3">
    <source>
        <dbReference type="Proteomes" id="UP000030624"/>
    </source>
</evidence>
<proteinExistence type="predicted"/>
<name>A0A0A7GK43_GEOAI</name>
<gene>
    <name evidence="2" type="ORF">GACE_2260</name>
</gene>
<evidence type="ECO:0000256" key="1">
    <source>
        <dbReference type="SAM" id="Phobius"/>
    </source>
</evidence>
<organism evidence="2 3">
    <name type="scientific">Geoglobus acetivorans</name>
    <dbReference type="NCBI Taxonomy" id="565033"/>
    <lineage>
        <taxon>Archaea</taxon>
        <taxon>Methanobacteriati</taxon>
        <taxon>Methanobacteriota</taxon>
        <taxon>Archaeoglobi</taxon>
        <taxon>Archaeoglobales</taxon>
        <taxon>Archaeoglobaceae</taxon>
        <taxon>Geoglobus</taxon>
    </lineage>
</organism>
<dbReference type="AlphaFoldDB" id="A0A0A7GK43"/>
<dbReference type="HOGENOM" id="CLU_1100924_0_0_2"/>
<dbReference type="RefSeq" id="WP_048093420.1">
    <property type="nucleotide sequence ID" value="NZ_CP009552.1"/>
</dbReference>
<keyword evidence="1" id="KW-0812">Transmembrane</keyword>
<feature type="transmembrane region" description="Helical" evidence="1">
    <location>
        <begin position="43"/>
        <end position="66"/>
    </location>
</feature>
<reference evidence="2 3" key="1">
    <citation type="journal article" date="2015" name="Appl. Environ. Microbiol.">
        <title>The Geoglobus acetivorans genome: Fe(III) reduction, acetate utilization, autotrophic growth, and degradation of aromatic compounds in a hyperthermophilic archaeon.</title>
        <authorList>
            <person name="Mardanov A.V."/>
            <person name="Slododkina G.B."/>
            <person name="Slobodkin A.I."/>
            <person name="Beletsky A.V."/>
            <person name="Gavrilov S.N."/>
            <person name="Kublanov I.V."/>
            <person name="Bonch-Osmolovskaya E.A."/>
            <person name="Skryabin K.G."/>
            <person name="Ravin N.V."/>
        </authorList>
    </citation>
    <scope>NUCLEOTIDE SEQUENCE [LARGE SCALE GENOMIC DNA]</scope>
    <source>
        <strain evidence="2 3">SBH6</strain>
    </source>
</reference>
<dbReference type="KEGG" id="gac:GACE_2260"/>
<accession>A0A0A7GK43</accession>
<evidence type="ECO:0000313" key="2">
    <source>
        <dbReference type="EMBL" id="AIY91281.1"/>
    </source>
</evidence>